<evidence type="ECO:0000313" key="9">
    <source>
        <dbReference type="Proteomes" id="UP000707352"/>
    </source>
</evidence>
<dbReference type="EMBL" id="JAATJS010000002">
    <property type="protein sequence ID" value="NIX76317.1"/>
    <property type="molecule type" value="Genomic_DNA"/>
</dbReference>
<dbReference type="InterPro" id="IPR036259">
    <property type="entry name" value="MFS_trans_sf"/>
</dbReference>
<sequence>MSDLSIGENALARASEPLRPSRLSVALIELALAVGSFGIGTGEFAIMGLLPNVAEEFRVTTPQAGYAISAYALGVVVGAPIIAVLAAKLPRRTLLLLLMAIFAVGNIVSSFAPTFDSFIAVRFLTGLPHGAYFGVAALVAASLVDVGKRTQAVARVMTGLTVATLLGTPIATFFGQAMTWRIAFGAVGFLGALTVLLIWIYLPKDRVAEGASPMRELGAFARKQVWLTLGIGAIGFGGLFSVFSYIASTATQVAQMSETMIPVMMALFGLGMIVGNLVGAWFADRSMMGTIAGTLIGSAVVMTLFYLTASNLYLLSICAFLVGCSVALGPTLQTRLMDVAADAQTLAAALHHAAFNLANALGAWLGGLAISAGFGFASTGWVGALLALGGLAVFGVSLASERQARRPVGEQCRCAA</sequence>
<feature type="transmembrane region" description="Helical" evidence="6">
    <location>
        <begin position="313"/>
        <end position="332"/>
    </location>
</feature>
<feature type="transmembrane region" description="Helical" evidence="6">
    <location>
        <begin position="380"/>
        <end position="399"/>
    </location>
</feature>
<organism evidence="8 9">
    <name type="scientific">Microvirga terricola</name>
    <dbReference type="NCBI Taxonomy" id="2719797"/>
    <lineage>
        <taxon>Bacteria</taxon>
        <taxon>Pseudomonadati</taxon>
        <taxon>Pseudomonadota</taxon>
        <taxon>Alphaproteobacteria</taxon>
        <taxon>Hyphomicrobiales</taxon>
        <taxon>Methylobacteriaceae</taxon>
        <taxon>Microvirga</taxon>
    </lineage>
</organism>
<feature type="transmembrane region" description="Helical" evidence="6">
    <location>
        <begin position="156"/>
        <end position="176"/>
    </location>
</feature>
<reference evidence="8 9" key="1">
    <citation type="submission" date="2020-03" db="EMBL/GenBank/DDBJ databases">
        <title>The genome sequence of Microvirga sp. c23x22.</title>
        <authorList>
            <person name="Zhang X."/>
        </authorList>
    </citation>
    <scope>NUCLEOTIDE SEQUENCE [LARGE SCALE GENOMIC DNA]</scope>
    <source>
        <strain evidence="9">c23x22</strain>
    </source>
</reference>
<keyword evidence="9" id="KW-1185">Reference proteome</keyword>
<dbReference type="PROSITE" id="PS50850">
    <property type="entry name" value="MFS"/>
    <property type="match status" value="1"/>
</dbReference>
<evidence type="ECO:0000256" key="5">
    <source>
        <dbReference type="ARBA" id="ARBA00023136"/>
    </source>
</evidence>
<feature type="transmembrane region" description="Helical" evidence="6">
    <location>
        <begin position="259"/>
        <end position="282"/>
    </location>
</feature>
<feature type="transmembrane region" description="Helical" evidence="6">
    <location>
        <begin position="353"/>
        <end position="374"/>
    </location>
</feature>
<feature type="transmembrane region" description="Helical" evidence="6">
    <location>
        <begin position="66"/>
        <end position="87"/>
    </location>
</feature>
<dbReference type="InterPro" id="IPR020846">
    <property type="entry name" value="MFS_dom"/>
</dbReference>
<feature type="transmembrane region" description="Helical" evidence="6">
    <location>
        <begin position="119"/>
        <end position="144"/>
    </location>
</feature>
<keyword evidence="3 6" id="KW-0812">Transmembrane</keyword>
<keyword evidence="4 6" id="KW-1133">Transmembrane helix</keyword>
<dbReference type="PANTHER" id="PTHR43124">
    <property type="entry name" value="PURINE EFFLUX PUMP PBUE"/>
    <property type="match status" value="1"/>
</dbReference>
<comment type="caution">
    <text evidence="8">The sequence shown here is derived from an EMBL/GenBank/DDBJ whole genome shotgun (WGS) entry which is preliminary data.</text>
</comment>
<keyword evidence="5 6" id="KW-0472">Membrane</keyword>
<evidence type="ECO:0000259" key="7">
    <source>
        <dbReference type="PROSITE" id="PS50850"/>
    </source>
</evidence>
<feature type="transmembrane region" description="Helical" evidence="6">
    <location>
        <begin position="23"/>
        <end position="46"/>
    </location>
</feature>
<evidence type="ECO:0000256" key="2">
    <source>
        <dbReference type="ARBA" id="ARBA00022475"/>
    </source>
</evidence>
<dbReference type="Pfam" id="PF07690">
    <property type="entry name" value="MFS_1"/>
    <property type="match status" value="1"/>
</dbReference>
<accession>A0ABX0VEK4</accession>
<name>A0ABX0VEK4_9HYPH</name>
<evidence type="ECO:0000256" key="4">
    <source>
        <dbReference type="ARBA" id="ARBA00022989"/>
    </source>
</evidence>
<feature type="domain" description="Major facilitator superfamily (MFS) profile" evidence="7">
    <location>
        <begin position="28"/>
        <end position="407"/>
    </location>
</feature>
<evidence type="ECO:0000256" key="3">
    <source>
        <dbReference type="ARBA" id="ARBA00022692"/>
    </source>
</evidence>
<dbReference type="SUPFAM" id="SSF103473">
    <property type="entry name" value="MFS general substrate transporter"/>
    <property type="match status" value="1"/>
</dbReference>
<keyword evidence="2" id="KW-1003">Cell membrane</keyword>
<feature type="transmembrane region" description="Helical" evidence="6">
    <location>
        <begin position="94"/>
        <end position="113"/>
    </location>
</feature>
<dbReference type="InterPro" id="IPR011701">
    <property type="entry name" value="MFS"/>
</dbReference>
<evidence type="ECO:0000313" key="8">
    <source>
        <dbReference type="EMBL" id="NIX76317.1"/>
    </source>
</evidence>
<feature type="transmembrane region" description="Helical" evidence="6">
    <location>
        <begin position="224"/>
        <end position="247"/>
    </location>
</feature>
<dbReference type="RefSeq" id="WP_167672207.1">
    <property type="nucleotide sequence ID" value="NZ_JAATJS010000002.1"/>
</dbReference>
<feature type="transmembrane region" description="Helical" evidence="6">
    <location>
        <begin position="289"/>
        <end position="307"/>
    </location>
</feature>
<protein>
    <submittedName>
        <fullName evidence="8">MFS transporter</fullName>
    </submittedName>
</protein>
<dbReference type="PANTHER" id="PTHR43124:SF3">
    <property type="entry name" value="CHLORAMPHENICOL EFFLUX PUMP RV0191"/>
    <property type="match status" value="1"/>
</dbReference>
<evidence type="ECO:0000256" key="1">
    <source>
        <dbReference type="ARBA" id="ARBA00004651"/>
    </source>
</evidence>
<gene>
    <name evidence="8" type="ORF">HB375_06760</name>
</gene>
<dbReference type="Proteomes" id="UP000707352">
    <property type="component" value="Unassembled WGS sequence"/>
</dbReference>
<feature type="transmembrane region" description="Helical" evidence="6">
    <location>
        <begin position="182"/>
        <end position="203"/>
    </location>
</feature>
<comment type="subcellular location">
    <subcellularLocation>
        <location evidence="1">Cell membrane</location>
        <topology evidence="1">Multi-pass membrane protein</topology>
    </subcellularLocation>
</comment>
<dbReference type="InterPro" id="IPR050189">
    <property type="entry name" value="MFS_Efflux_Transporters"/>
</dbReference>
<evidence type="ECO:0000256" key="6">
    <source>
        <dbReference type="SAM" id="Phobius"/>
    </source>
</evidence>
<dbReference type="CDD" id="cd17324">
    <property type="entry name" value="MFS_NepI_like"/>
    <property type="match status" value="1"/>
</dbReference>
<dbReference type="Gene3D" id="1.20.1250.20">
    <property type="entry name" value="MFS general substrate transporter like domains"/>
    <property type="match status" value="2"/>
</dbReference>
<proteinExistence type="predicted"/>